<feature type="chain" id="PRO_5020870557" evidence="1">
    <location>
        <begin position="28"/>
        <end position="142"/>
    </location>
</feature>
<keyword evidence="3" id="KW-1185">Reference proteome</keyword>
<reference evidence="2 3" key="1">
    <citation type="submission" date="2018-12" db="EMBL/GenBank/DDBJ databases">
        <title>Complete genome of Litorilituus sediminis.</title>
        <authorList>
            <person name="Liu A."/>
            <person name="Rong J."/>
        </authorList>
    </citation>
    <scope>NUCLEOTIDE SEQUENCE [LARGE SCALE GENOMIC DNA]</scope>
    <source>
        <strain evidence="2 3">JCM 17549</strain>
    </source>
</reference>
<dbReference type="PROSITE" id="PS51257">
    <property type="entry name" value="PROKAR_LIPOPROTEIN"/>
    <property type="match status" value="1"/>
</dbReference>
<dbReference type="OrthoDB" id="6399623at2"/>
<evidence type="ECO:0000313" key="3">
    <source>
        <dbReference type="Proteomes" id="UP000290244"/>
    </source>
</evidence>
<gene>
    <name evidence="2" type="ORF">EMK97_02660</name>
</gene>
<sequence>MNLKSVIKLVTLSASCAGIISCSSNYAVSTNLDKDNINQYFSASKVTIYEKETNIPGPYKFIEGVEGQDCQQRPHHAAPDEINARTQARQQAFSLGANAIVFSGCAQLTPEKLAELNQSNDAKQCHALVICYGRSFYSGAEQ</sequence>
<proteinExistence type="predicted"/>
<dbReference type="Proteomes" id="UP000290244">
    <property type="component" value="Chromosome"/>
</dbReference>
<feature type="signal peptide" evidence="1">
    <location>
        <begin position="1"/>
        <end position="27"/>
    </location>
</feature>
<dbReference type="Gene3D" id="3.30.110.70">
    <property type="entry name" value="Hypothetical protein apc22750. Chain B"/>
    <property type="match status" value="1"/>
</dbReference>
<evidence type="ECO:0000313" key="2">
    <source>
        <dbReference type="EMBL" id="QBG34715.1"/>
    </source>
</evidence>
<dbReference type="RefSeq" id="WP_130599188.1">
    <property type="nucleotide sequence ID" value="NZ_CP034759.1"/>
</dbReference>
<dbReference type="Pfam" id="PF16358">
    <property type="entry name" value="RcsF"/>
    <property type="match status" value="1"/>
</dbReference>
<dbReference type="GO" id="GO:0009279">
    <property type="term" value="C:cell outer membrane"/>
    <property type="evidence" value="ECO:0007669"/>
    <property type="project" value="InterPro"/>
</dbReference>
<keyword evidence="1" id="KW-0732">Signal</keyword>
<evidence type="ECO:0000256" key="1">
    <source>
        <dbReference type="SAM" id="SignalP"/>
    </source>
</evidence>
<dbReference type="AlphaFoldDB" id="A0A4P6P5U2"/>
<dbReference type="GO" id="GO:0035556">
    <property type="term" value="P:intracellular signal transduction"/>
    <property type="evidence" value="ECO:0007669"/>
    <property type="project" value="InterPro"/>
</dbReference>
<dbReference type="KEGG" id="lsd:EMK97_02660"/>
<protein>
    <submittedName>
        <fullName evidence="2">RcsF protein</fullName>
    </submittedName>
</protein>
<dbReference type="EMBL" id="CP034759">
    <property type="protein sequence ID" value="QBG34715.1"/>
    <property type="molecule type" value="Genomic_DNA"/>
</dbReference>
<organism evidence="2 3">
    <name type="scientific">Litorilituus sediminis</name>
    <dbReference type="NCBI Taxonomy" id="718192"/>
    <lineage>
        <taxon>Bacteria</taxon>
        <taxon>Pseudomonadati</taxon>
        <taxon>Pseudomonadota</taxon>
        <taxon>Gammaproteobacteria</taxon>
        <taxon>Alteromonadales</taxon>
        <taxon>Colwelliaceae</taxon>
        <taxon>Litorilituus</taxon>
    </lineage>
</organism>
<dbReference type="InterPro" id="IPR030852">
    <property type="entry name" value="RcsF"/>
</dbReference>
<name>A0A4P6P5U2_9GAMM</name>
<accession>A0A4P6P5U2</accession>